<dbReference type="PIRSF" id="PIRSF038995">
    <property type="entry name" value="SRP68"/>
    <property type="match status" value="1"/>
</dbReference>
<evidence type="ECO:0000256" key="4">
    <source>
        <dbReference type="ARBA" id="ARBA00009352"/>
    </source>
</evidence>
<comment type="subcellular location">
    <subcellularLocation>
        <location evidence="2">Cytoplasm</location>
    </subcellularLocation>
    <subcellularLocation>
        <location evidence="1">Endoplasmic reticulum</location>
    </subcellularLocation>
    <subcellularLocation>
        <location evidence="3">Nucleus</location>
        <location evidence="3">Nucleolus</location>
    </subcellularLocation>
</comment>
<evidence type="ECO:0000256" key="2">
    <source>
        <dbReference type="ARBA" id="ARBA00004496"/>
    </source>
</evidence>
<keyword evidence="5" id="KW-0963">Cytoplasm</keyword>
<dbReference type="GO" id="GO:0005730">
    <property type="term" value="C:nucleolus"/>
    <property type="evidence" value="ECO:0007669"/>
    <property type="project" value="UniProtKB-SubCell"/>
</dbReference>
<protein>
    <recommendedName>
        <fullName evidence="11">Signal recognition particle subunit SRP68</fullName>
    </recommendedName>
    <alternativeName>
        <fullName evidence="12">Signal recognition particle 68 kDa protein</fullName>
    </alternativeName>
</protein>
<name>A0A0X3NM98_SCHSO</name>
<gene>
    <name evidence="13" type="primary">SRP68</name>
    <name evidence="13" type="ORF">TR57061</name>
</gene>
<evidence type="ECO:0000256" key="8">
    <source>
        <dbReference type="ARBA" id="ARBA00023135"/>
    </source>
</evidence>
<dbReference type="GO" id="GO:0005829">
    <property type="term" value="C:cytosol"/>
    <property type="evidence" value="ECO:0007669"/>
    <property type="project" value="UniProtKB-ARBA"/>
</dbReference>
<comment type="similarity">
    <text evidence="4">Belongs to the SRP68 family.</text>
</comment>
<evidence type="ECO:0000256" key="10">
    <source>
        <dbReference type="ARBA" id="ARBA00023274"/>
    </source>
</evidence>
<accession>A0A0X3NM98</accession>
<dbReference type="Pfam" id="PF16969">
    <property type="entry name" value="SRP68"/>
    <property type="match status" value="1"/>
</dbReference>
<evidence type="ECO:0000313" key="13">
    <source>
        <dbReference type="EMBL" id="JAP38777.1"/>
    </source>
</evidence>
<keyword evidence="10" id="KW-0687">Ribonucleoprotein</keyword>
<evidence type="ECO:0000256" key="12">
    <source>
        <dbReference type="ARBA" id="ARBA00083741"/>
    </source>
</evidence>
<evidence type="ECO:0000256" key="1">
    <source>
        <dbReference type="ARBA" id="ARBA00004240"/>
    </source>
</evidence>
<evidence type="ECO:0000256" key="6">
    <source>
        <dbReference type="ARBA" id="ARBA00022824"/>
    </source>
</evidence>
<dbReference type="InterPro" id="IPR034652">
    <property type="entry name" value="SRP68-RBD"/>
</dbReference>
<dbReference type="GO" id="GO:0005783">
    <property type="term" value="C:endoplasmic reticulum"/>
    <property type="evidence" value="ECO:0007669"/>
    <property type="project" value="UniProtKB-SubCell"/>
</dbReference>
<organism evidence="13">
    <name type="scientific">Schistocephalus solidus</name>
    <name type="common">Tapeworm</name>
    <dbReference type="NCBI Taxonomy" id="70667"/>
    <lineage>
        <taxon>Eukaryota</taxon>
        <taxon>Metazoa</taxon>
        <taxon>Spiralia</taxon>
        <taxon>Lophotrochozoa</taxon>
        <taxon>Platyhelminthes</taxon>
        <taxon>Cestoda</taxon>
        <taxon>Eucestoda</taxon>
        <taxon>Diphyllobothriidea</taxon>
        <taxon>Diphyllobothriidae</taxon>
        <taxon>Schistocephalus</taxon>
    </lineage>
</organism>
<sequence length="635" mass="71069">LFKLIAPFKKLYVLMACTVEEGKGLNIPVLYIIKSAQNQHGLRHGDYQHYQQYVTRKLRRTRKSLRFQQGTRSKVVPKKMTAEMITDARFFILAVFEIERSWAFAMQLKAEANSEPRKRFQMISRLRKASKRAHYLYELMAGVPLCDAQTKLELSAYIHWIRGILYFELQDWVKARELLEASQSIYSGLASSVDEDLKAVYTGRINELLPQIRYCAYSIGDQSAATELREMRNVVVEGSDLLAEYQLDELLKQVQGMQAVSVTEVVWLGITIPIKQEKARLAVLAVQEADKELKKVGSSHTKATLCESTLKTLVEAITSLRDEIRSLSSVDTASAVASKSLQKNQGIEKLPRLQRLYTYLQYLKLSKTIWRTLYQLEVLMSSVAPENRHVSLGLVTSGYHKPHELARLYDTVVQNLQEVSSLPGIIQENHDVKALLKAKATAYKSLRCYYLALAYLHGKNFLESSSLLTRCQAQANQAIEGLAALNALSEETEAEAAPGHSRSVLRQLMRDLLVQADAEILVCKAGYMLDLAGCGTAGDAESNELATSESALKEPLIKVLDEYLPEKAMLQKLATCPSPIVPVPPEFEPVPVKPVFFDLAFNHITFPPRPKVAESSGITGFVRGLLWGAGSQSKA</sequence>
<keyword evidence="9" id="KW-0539">Nucleus</keyword>
<dbReference type="GO" id="GO:0005786">
    <property type="term" value="C:signal recognition particle, endoplasmic reticulum targeting"/>
    <property type="evidence" value="ECO:0007669"/>
    <property type="project" value="UniProtKB-KW"/>
</dbReference>
<dbReference type="AlphaFoldDB" id="A0A0X3NM98"/>
<dbReference type="CDD" id="cd15481">
    <property type="entry name" value="SRP68-RBD"/>
    <property type="match status" value="1"/>
</dbReference>
<feature type="non-terminal residue" evidence="13">
    <location>
        <position position="1"/>
    </location>
</feature>
<dbReference type="InterPro" id="IPR026258">
    <property type="entry name" value="SRP68"/>
</dbReference>
<dbReference type="FunFam" id="1.10.3450.40:FF:000001">
    <property type="entry name" value="Signal recognition particle subunit SRP68"/>
    <property type="match status" value="1"/>
</dbReference>
<evidence type="ECO:0000256" key="3">
    <source>
        <dbReference type="ARBA" id="ARBA00004604"/>
    </source>
</evidence>
<evidence type="ECO:0000256" key="5">
    <source>
        <dbReference type="ARBA" id="ARBA00022490"/>
    </source>
</evidence>
<dbReference type="GO" id="GO:0005047">
    <property type="term" value="F:signal recognition particle binding"/>
    <property type="evidence" value="ECO:0007669"/>
    <property type="project" value="InterPro"/>
</dbReference>
<evidence type="ECO:0000256" key="9">
    <source>
        <dbReference type="ARBA" id="ARBA00023242"/>
    </source>
</evidence>
<dbReference type="InterPro" id="IPR038253">
    <property type="entry name" value="SRP68_N_sf"/>
</dbReference>
<dbReference type="GO" id="GO:0006614">
    <property type="term" value="P:SRP-dependent cotranslational protein targeting to membrane"/>
    <property type="evidence" value="ECO:0007669"/>
    <property type="project" value="InterPro"/>
</dbReference>
<proteinExistence type="inferred from homology"/>
<dbReference type="GO" id="GO:0030942">
    <property type="term" value="F:endoplasmic reticulum signal peptide binding"/>
    <property type="evidence" value="ECO:0007669"/>
    <property type="project" value="InterPro"/>
</dbReference>
<keyword evidence="7" id="KW-0694">RNA-binding</keyword>
<keyword evidence="8" id="KW-0733">Signal recognition particle</keyword>
<evidence type="ECO:0000256" key="7">
    <source>
        <dbReference type="ARBA" id="ARBA00022884"/>
    </source>
</evidence>
<dbReference type="EMBL" id="GEEE01024448">
    <property type="protein sequence ID" value="JAP38777.1"/>
    <property type="molecule type" value="Transcribed_RNA"/>
</dbReference>
<dbReference type="PANTHER" id="PTHR12860">
    <property type="entry name" value="SIGNAL RECOGNITION PARTICLE 68 KDA PROTEIN"/>
    <property type="match status" value="1"/>
</dbReference>
<dbReference type="PANTHER" id="PTHR12860:SF0">
    <property type="entry name" value="SIGNAL RECOGNITION PARTICLE SUBUNIT SRP68"/>
    <property type="match status" value="1"/>
</dbReference>
<evidence type="ECO:0000256" key="11">
    <source>
        <dbReference type="ARBA" id="ARBA00029498"/>
    </source>
</evidence>
<dbReference type="GO" id="GO:0008312">
    <property type="term" value="F:7S RNA binding"/>
    <property type="evidence" value="ECO:0007669"/>
    <property type="project" value="InterPro"/>
</dbReference>
<keyword evidence="6" id="KW-0256">Endoplasmic reticulum</keyword>
<reference evidence="13" key="1">
    <citation type="submission" date="2016-01" db="EMBL/GenBank/DDBJ databases">
        <title>Reference transcriptome for the parasite Schistocephalus solidus: insights into the molecular evolution of parasitism.</title>
        <authorList>
            <person name="Hebert F.O."/>
            <person name="Grambauer S."/>
            <person name="Barber I."/>
            <person name="Landry C.R."/>
            <person name="Aubin-Horth N."/>
        </authorList>
    </citation>
    <scope>NUCLEOTIDE SEQUENCE</scope>
</reference>
<dbReference type="Gene3D" id="1.10.3450.40">
    <property type="entry name" value="Signal recognition particle, SRP68 subunit, RNA-binding domain"/>
    <property type="match status" value="1"/>
</dbReference>